<comment type="caution">
    <text evidence="1">The sequence shown here is derived from an EMBL/GenBank/DDBJ whole genome shotgun (WGS) entry which is preliminary data.</text>
</comment>
<dbReference type="Pfam" id="PF02924">
    <property type="entry name" value="HDPD"/>
    <property type="match status" value="1"/>
</dbReference>
<dbReference type="SUPFAM" id="SSF51274">
    <property type="entry name" value="Head decoration protein D (gpD, major capsid protein D)"/>
    <property type="match status" value="1"/>
</dbReference>
<name>A0A418VVF2_9PROT</name>
<dbReference type="InterPro" id="IPR036630">
    <property type="entry name" value="Head_decoration_D_sf"/>
</dbReference>
<organism evidence="1 2">
    <name type="scientific">Azospirillum cavernae</name>
    <dbReference type="NCBI Taxonomy" id="2320860"/>
    <lineage>
        <taxon>Bacteria</taxon>
        <taxon>Pseudomonadati</taxon>
        <taxon>Pseudomonadota</taxon>
        <taxon>Alphaproteobacteria</taxon>
        <taxon>Rhodospirillales</taxon>
        <taxon>Azospirillaceae</taxon>
        <taxon>Azospirillum</taxon>
    </lineage>
</organism>
<reference evidence="1 2" key="1">
    <citation type="submission" date="2018-09" db="EMBL/GenBank/DDBJ databases">
        <authorList>
            <person name="Zhu H."/>
        </authorList>
    </citation>
    <scope>NUCLEOTIDE SEQUENCE [LARGE SCALE GENOMIC DNA]</scope>
    <source>
        <strain evidence="1 2">K2W22B-5</strain>
    </source>
</reference>
<evidence type="ECO:0000313" key="1">
    <source>
        <dbReference type="EMBL" id="RJF81123.1"/>
    </source>
</evidence>
<evidence type="ECO:0000313" key="2">
    <source>
        <dbReference type="Proteomes" id="UP000283458"/>
    </source>
</evidence>
<dbReference type="OrthoDB" id="7306973at2"/>
<keyword evidence="2" id="KW-1185">Reference proteome</keyword>
<dbReference type="RefSeq" id="WP_119831211.1">
    <property type="nucleotide sequence ID" value="NZ_QYUL01000002.1"/>
</dbReference>
<accession>A0A418VVF2</accession>
<proteinExistence type="predicted"/>
<gene>
    <name evidence="1" type="ORF">D3877_12940</name>
</gene>
<dbReference type="InterPro" id="IPR004195">
    <property type="entry name" value="Head_decoration_D"/>
</dbReference>
<dbReference type="AlphaFoldDB" id="A0A418VVF2"/>
<sequence length="116" mass="11824">MIVERYTPQTLFSGSFPVHSEPRRIAAGQTLAALSVLGRVTATGALTLSVQAATDGSEKPVAILLAATDTNAGATDAPVYLAGCFNPALLVYGAGHDADSVKAALLGSPLFLRAIL</sequence>
<dbReference type="Gene3D" id="2.40.300.10">
    <property type="entry name" value="Head decoration protein D"/>
    <property type="match status" value="1"/>
</dbReference>
<dbReference type="EMBL" id="QYUL01000002">
    <property type="protein sequence ID" value="RJF81123.1"/>
    <property type="molecule type" value="Genomic_DNA"/>
</dbReference>
<dbReference type="Proteomes" id="UP000283458">
    <property type="component" value="Unassembled WGS sequence"/>
</dbReference>
<protein>
    <submittedName>
        <fullName evidence="1">Head decoration protein</fullName>
    </submittedName>
</protein>